<sequence length="351" mass="40511">MNFDTKHIVILTPGFAASEEDSTTIPAMQVYLKTLIKATPKLNITIISFQFPFTTQTYNWNGITVIPLNGKNSKIKKLFIWHKANRVLKKLNLENPISVLHSFWIGECSFLGDKFAENNKLKHIVTAMGQDVCKKNRYVFHLRKSKSKIITLSQNHHDILLVNHHLESEIIPWFIDKNDFPNLKENKIDILGVGSLSKIKNYPLFIQIIREVVKEKPELKVEIIGEGKAYFKIKRMIKTHNLQNTITLTGKLSRIKVLEKMSESKILVHTSTYESFGFIFAEALYAGMHIISFDVGARKSIEEWYICSTLEMFKITCLNIINKIENKKTRIVLNCPENTINLYSNLYDSNF</sequence>
<protein>
    <submittedName>
        <fullName evidence="2">Glycosyltransferase</fullName>
    </submittedName>
</protein>
<dbReference type="InterPro" id="IPR001296">
    <property type="entry name" value="Glyco_trans_1"/>
</dbReference>
<evidence type="ECO:0000259" key="1">
    <source>
        <dbReference type="Pfam" id="PF00534"/>
    </source>
</evidence>
<organism evidence="2 3">
    <name type="scientific">Flavobacterium jejuense</name>
    <dbReference type="NCBI Taxonomy" id="1544455"/>
    <lineage>
        <taxon>Bacteria</taxon>
        <taxon>Pseudomonadati</taxon>
        <taxon>Bacteroidota</taxon>
        <taxon>Flavobacteriia</taxon>
        <taxon>Flavobacteriales</taxon>
        <taxon>Flavobacteriaceae</taxon>
        <taxon>Flavobacterium</taxon>
    </lineage>
</organism>
<evidence type="ECO:0000313" key="2">
    <source>
        <dbReference type="EMBL" id="NHN27439.1"/>
    </source>
</evidence>
<dbReference type="CDD" id="cd03801">
    <property type="entry name" value="GT4_PimA-like"/>
    <property type="match status" value="1"/>
</dbReference>
<dbReference type="Pfam" id="PF00534">
    <property type="entry name" value="Glycos_transf_1"/>
    <property type="match status" value="1"/>
</dbReference>
<name>A0ABX0IX90_9FLAO</name>
<comment type="caution">
    <text evidence="2">The sequence shown here is derived from an EMBL/GenBank/DDBJ whole genome shotgun (WGS) entry which is preliminary data.</text>
</comment>
<dbReference type="PANTHER" id="PTHR45871:SF1">
    <property type="entry name" value="PHOSPHATIDYLINOSITOL N-ACETYLGLUCOSAMINYLTRANSFERASE SUBUNIT A"/>
    <property type="match status" value="1"/>
</dbReference>
<dbReference type="EMBL" id="VEVQ02000014">
    <property type="protein sequence ID" value="NHN27439.1"/>
    <property type="molecule type" value="Genomic_DNA"/>
</dbReference>
<reference evidence="2 3" key="2">
    <citation type="submission" date="2019-05" db="EMBL/GenBank/DDBJ databases">
        <authorList>
            <person name="Lianzixin W."/>
        </authorList>
    </citation>
    <scope>NUCLEOTIDE SEQUENCE [LARGE SCALE GENOMIC DNA]</scope>
    <source>
        <strain evidence="2 3">EC11</strain>
    </source>
</reference>
<reference evidence="3" key="1">
    <citation type="submission" date="2019-05" db="EMBL/GenBank/DDBJ databases">
        <title>Flavobacterium profundi sp. nov., isolated from a deep-sea seamount.</title>
        <authorList>
            <person name="Zhang D.-C."/>
        </authorList>
    </citation>
    <scope>NUCLEOTIDE SEQUENCE [LARGE SCALE GENOMIC DNA]</scope>
    <source>
        <strain evidence="3">EC11</strain>
    </source>
</reference>
<gene>
    <name evidence="2" type="ORF">FIA58_017300</name>
</gene>
<dbReference type="Gene3D" id="3.40.50.2000">
    <property type="entry name" value="Glycogen Phosphorylase B"/>
    <property type="match status" value="2"/>
</dbReference>
<feature type="domain" description="Glycosyl transferase family 1" evidence="1">
    <location>
        <begin position="180"/>
        <end position="301"/>
    </location>
</feature>
<dbReference type="PANTHER" id="PTHR45871">
    <property type="entry name" value="N-ACETYLGLUCOSAMINYL-PHOSPHATIDYLINOSITOL BIOSYNTHETIC PROTEIN"/>
    <property type="match status" value="1"/>
</dbReference>
<dbReference type="SUPFAM" id="SSF53756">
    <property type="entry name" value="UDP-Glycosyltransferase/glycogen phosphorylase"/>
    <property type="match status" value="1"/>
</dbReference>
<dbReference type="Proteomes" id="UP000817854">
    <property type="component" value="Unassembled WGS sequence"/>
</dbReference>
<keyword evidence="3" id="KW-1185">Reference proteome</keyword>
<accession>A0ABX0IX90</accession>
<reference evidence="2 3" key="3">
    <citation type="submission" date="2020-02" db="EMBL/GenBank/DDBJ databases">
        <title>Flavobacterium profundi sp. nov., isolated from a deep-sea seamount.</title>
        <authorList>
            <person name="Zhang D.-C."/>
        </authorList>
    </citation>
    <scope>NUCLEOTIDE SEQUENCE [LARGE SCALE GENOMIC DNA]</scope>
    <source>
        <strain evidence="2 3">EC11</strain>
    </source>
</reference>
<evidence type="ECO:0000313" key="3">
    <source>
        <dbReference type="Proteomes" id="UP000817854"/>
    </source>
</evidence>
<proteinExistence type="predicted"/>
<dbReference type="RefSeq" id="WP_140963955.1">
    <property type="nucleotide sequence ID" value="NZ_VEVQ02000014.1"/>
</dbReference>